<dbReference type="InterPro" id="IPR000160">
    <property type="entry name" value="GGDEF_dom"/>
</dbReference>
<feature type="transmembrane region" description="Helical" evidence="2">
    <location>
        <begin position="217"/>
        <end position="237"/>
    </location>
</feature>
<keyword evidence="7" id="KW-1185">Reference proteome</keyword>
<dbReference type="InterPro" id="IPR000014">
    <property type="entry name" value="PAS"/>
</dbReference>
<dbReference type="PANTHER" id="PTHR46663:SF3">
    <property type="entry name" value="SLL0267 PROTEIN"/>
    <property type="match status" value="1"/>
</dbReference>
<dbReference type="InterPro" id="IPR035965">
    <property type="entry name" value="PAS-like_dom_sf"/>
</dbReference>
<dbReference type="InterPro" id="IPR000700">
    <property type="entry name" value="PAS-assoc_C"/>
</dbReference>
<reference evidence="7" key="1">
    <citation type="submission" date="2015-08" db="EMBL/GenBank/DDBJ databases">
        <authorList>
            <person name="Varghese N."/>
        </authorList>
    </citation>
    <scope>NUCLEOTIDE SEQUENCE [LARGE SCALE GENOMIC DNA]</scope>
    <source>
        <strain evidence="7">JCM 18476</strain>
    </source>
</reference>
<dbReference type="PROSITE" id="PS50887">
    <property type="entry name" value="GGDEF"/>
    <property type="match status" value="1"/>
</dbReference>
<comment type="cofactor">
    <cofactor evidence="1">
        <name>Mg(2+)</name>
        <dbReference type="ChEBI" id="CHEBI:18420"/>
    </cofactor>
</comment>
<dbReference type="EMBL" id="CYHG01000030">
    <property type="protein sequence ID" value="CUB07026.1"/>
    <property type="molecule type" value="Genomic_DNA"/>
</dbReference>
<dbReference type="CDD" id="cd01949">
    <property type="entry name" value="GGDEF"/>
    <property type="match status" value="1"/>
</dbReference>
<dbReference type="AlphaFoldDB" id="A0A0K6IV81"/>
<evidence type="ECO:0000256" key="1">
    <source>
        <dbReference type="ARBA" id="ARBA00001946"/>
    </source>
</evidence>
<dbReference type="PROSITE" id="PS50113">
    <property type="entry name" value="PAC"/>
    <property type="match status" value="1"/>
</dbReference>
<dbReference type="GO" id="GO:0003824">
    <property type="term" value="F:catalytic activity"/>
    <property type="evidence" value="ECO:0007669"/>
    <property type="project" value="UniProtKB-ARBA"/>
</dbReference>
<dbReference type="SMART" id="SM00267">
    <property type="entry name" value="GGDEF"/>
    <property type="match status" value="1"/>
</dbReference>
<proteinExistence type="predicted"/>
<dbReference type="Pfam" id="PF00990">
    <property type="entry name" value="GGDEF"/>
    <property type="match status" value="1"/>
</dbReference>
<evidence type="ECO:0000313" key="6">
    <source>
        <dbReference type="EMBL" id="CUB07026.1"/>
    </source>
</evidence>
<keyword evidence="2" id="KW-1133">Transmembrane helix</keyword>
<dbReference type="STRING" id="1137284.GCA_001418205_03905"/>
<feature type="domain" description="PAC" evidence="4">
    <location>
        <begin position="369"/>
        <end position="421"/>
    </location>
</feature>
<feature type="domain" description="PAS" evidence="3">
    <location>
        <begin position="296"/>
        <end position="366"/>
    </location>
</feature>
<dbReference type="SUPFAM" id="SSF55073">
    <property type="entry name" value="Nucleotide cyclase"/>
    <property type="match status" value="1"/>
</dbReference>
<gene>
    <name evidence="6" type="ORF">Ga0061065_1306</name>
</gene>
<dbReference type="NCBIfam" id="TIGR00254">
    <property type="entry name" value="GGDEF"/>
    <property type="match status" value="1"/>
</dbReference>
<protein>
    <submittedName>
        <fullName evidence="6">PAS domain S-box/diguanylate cyclase (GGDEF) domain</fullName>
    </submittedName>
</protein>
<dbReference type="InterPro" id="IPR001610">
    <property type="entry name" value="PAC"/>
</dbReference>
<feature type="domain" description="GGDEF" evidence="5">
    <location>
        <begin position="453"/>
        <end position="590"/>
    </location>
</feature>
<evidence type="ECO:0000256" key="2">
    <source>
        <dbReference type="SAM" id="Phobius"/>
    </source>
</evidence>
<dbReference type="PROSITE" id="PS50112">
    <property type="entry name" value="PAS"/>
    <property type="match status" value="1"/>
</dbReference>
<dbReference type="InterPro" id="IPR052163">
    <property type="entry name" value="DGC-Regulatory_Protein"/>
</dbReference>
<dbReference type="Pfam" id="PF00989">
    <property type="entry name" value="PAS"/>
    <property type="match status" value="1"/>
</dbReference>
<sequence length="593" mass="66815">MLIKRPSKYQLYLFMMLCVVLSLGVSFFVVVYNQAKYREAVESRELSLKLTEELRQSSSDLARLVRTYVITGKQIYKDQFHAIVDIREGRRARPKNYSSAYWEHNAFATSDWAEVTESTGDAIPLFELMRRAGVTQEELENLKKSKNTSDKLVILENQAMSLVEEDVPVDPNKKLKALTMLADDNFIYSKAKIMNNIIKTEQMIMARTGAEVQRANYRLQTATIVLFLLVGVLIWLITRLGRALNDIIGCSIYELENTITQLGNGDFLTPIAVEPKNSESVLGWLYSSQRRLAELNLSHFKAIIESSDDAIISKNIHGIVASWNSGAEKIFGFSADEMIGQPLIKIIHPKRNYEETEILKKLAQGEKVEHFETQRLHKDGHLVDVSVTISPIYDHKGTVIGASKIARDISKSKAAEAQIQKLAFYDQLTGLANRILLQDRLKTMLLSSSRTNTKFAVMFLDLDNFKLLNDTKGHDAGDTLLKEVANRLNAIVRESDTVARFGGDEFVILFSGPSHPVEGSCWLTTIANKIIEEIGKPYDISGFTHHCSASLGAVIFENQQCSASDLLKQADYAMYQAKQSGKNCMRLYKLYQI</sequence>
<dbReference type="InterPro" id="IPR043128">
    <property type="entry name" value="Rev_trsase/Diguanyl_cyclase"/>
</dbReference>
<dbReference type="GO" id="GO:0006355">
    <property type="term" value="P:regulation of DNA-templated transcription"/>
    <property type="evidence" value="ECO:0007669"/>
    <property type="project" value="InterPro"/>
</dbReference>
<dbReference type="SMART" id="SM00086">
    <property type="entry name" value="PAC"/>
    <property type="match status" value="1"/>
</dbReference>
<evidence type="ECO:0000259" key="4">
    <source>
        <dbReference type="PROSITE" id="PS50113"/>
    </source>
</evidence>
<name>A0A0K6IV81_9GAMM</name>
<feature type="transmembrane region" description="Helical" evidence="2">
    <location>
        <begin position="12"/>
        <end position="32"/>
    </location>
</feature>
<evidence type="ECO:0000313" key="7">
    <source>
        <dbReference type="Proteomes" id="UP000182769"/>
    </source>
</evidence>
<dbReference type="CDD" id="cd00130">
    <property type="entry name" value="PAS"/>
    <property type="match status" value="1"/>
</dbReference>
<keyword evidence="2" id="KW-0472">Membrane</keyword>
<dbReference type="InterPro" id="IPR029787">
    <property type="entry name" value="Nucleotide_cyclase"/>
</dbReference>
<dbReference type="PANTHER" id="PTHR46663">
    <property type="entry name" value="DIGUANYLATE CYCLASE DGCT-RELATED"/>
    <property type="match status" value="1"/>
</dbReference>
<dbReference type="SMART" id="SM00091">
    <property type="entry name" value="PAS"/>
    <property type="match status" value="1"/>
</dbReference>
<keyword evidence="2" id="KW-0812">Transmembrane</keyword>
<dbReference type="Proteomes" id="UP000182769">
    <property type="component" value="Unassembled WGS sequence"/>
</dbReference>
<dbReference type="Gene3D" id="3.30.70.270">
    <property type="match status" value="1"/>
</dbReference>
<dbReference type="OrthoDB" id="73375at2"/>
<accession>A0A0K6IV81</accession>
<dbReference type="SUPFAM" id="SSF55785">
    <property type="entry name" value="PYP-like sensor domain (PAS domain)"/>
    <property type="match status" value="1"/>
</dbReference>
<dbReference type="Gene3D" id="3.30.450.20">
    <property type="entry name" value="PAS domain"/>
    <property type="match status" value="1"/>
</dbReference>
<dbReference type="InterPro" id="IPR013767">
    <property type="entry name" value="PAS_fold"/>
</dbReference>
<dbReference type="RefSeq" id="WP_055464865.1">
    <property type="nucleotide sequence ID" value="NZ_CYHG01000030.1"/>
</dbReference>
<evidence type="ECO:0000259" key="3">
    <source>
        <dbReference type="PROSITE" id="PS50112"/>
    </source>
</evidence>
<organism evidence="6 7">
    <name type="scientific">Marinomonas fungiae</name>
    <dbReference type="NCBI Taxonomy" id="1137284"/>
    <lineage>
        <taxon>Bacteria</taxon>
        <taxon>Pseudomonadati</taxon>
        <taxon>Pseudomonadota</taxon>
        <taxon>Gammaproteobacteria</taxon>
        <taxon>Oceanospirillales</taxon>
        <taxon>Oceanospirillaceae</taxon>
        <taxon>Marinomonas</taxon>
    </lineage>
</organism>
<dbReference type="NCBIfam" id="TIGR00229">
    <property type="entry name" value="sensory_box"/>
    <property type="match status" value="1"/>
</dbReference>
<dbReference type="FunFam" id="3.30.70.270:FF:000001">
    <property type="entry name" value="Diguanylate cyclase domain protein"/>
    <property type="match status" value="1"/>
</dbReference>
<evidence type="ECO:0000259" key="5">
    <source>
        <dbReference type="PROSITE" id="PS50887"/>
    </source>
</evidence>